<evidence type="ECO:0000313" key="2">
    <source>
        <dbReference type="Proteomes" id="UP000280861"/>
    </source>
</evidence>
<proteinExistence type="predicted"/>
<dbReference type="Proteomes" id="UP000280861">
    <property type="component" value="Unassembled WGS sequence"/>
</dbReference>
<dbReference type="AlphaFoldDB" id="A0A3P5XEU6"/>
<sequence length="82" mass="9180">MTQLARTGRKPFPAGTRVRDQHTVAVKLPDAEWEKLQAISQILGIREGRFASNHVIDLIQAINLDQLRAEHNQETLPIAQAS</sequence>
<accession>A0A3P5XEU6</accession>
<evidence type="ECO:0000313" key="1">
    <source>
        <dbReference type="EMBL" id="VDC33332.1"/>
    </source>
</evidence>
<name>A0A3P5XEU6_9MICC</name>
<dbReference type="EMBL" id="UXAU01000047">
    <property type="protein sequence ID" value="VDC33332.1"/>
    <property type="molecule type" value="Genomic_DNA"/>
</dbReference>
<dbReference type="RefSeq" id="WP_124093364.1">
    <property type="nucleotide sequence ID" value="NZ_CBCRYA010000038.1"/>
</dbReference>
<reference evidence="1 2" key="1">
    <citation type="submission" date="2018-11" db="EMBL/GenBank/DDBJ databases">
        <authorList>
            <person name="Criscuolo A."/>
        </authorList>
    </citation>
    <scope>NUCLEOTIDE SEQUENCE [LARGE SCALE GENOMIC DNA]</scope>
    <source>
        <strain evidence="1">AT11b</strain>
    </source>
</reference>
<dbReference type="OrthoDB" id="4966627at2"/>
<organism evidence="1 2">
    <name type="scientific">Arthrobacter ulcerisalmonis</name>
    <dbReference type="NCBI Taxonomy" id="2483813"/>
    <lineage>
        <taxon>Bacteria</taxon>
        <taxon>Bacillati</taxon>
        <taxon>Actinomycetota</taxon>
        <taxon>Actinomycetes</taxon>
        <taxon>Micrococcales</taxon>
        <taxon>Micrococcaceae</taxon>
        <taxon>Arthrobacter</taxon>
    </lineage>
</organism>
<gene>
    <name evidence="1" type="ORF">PSET11_03312</name>
</gene>
<keyword evidence="2" id="KW-1185">Reference proteome</keyword>
<protein>
    <submittedName>
        <fullName evidence="1">Uncharacterized protein</fullName>
    </submittedName>
</protein>